<organism evidence="1 2">
    <name type="scientific">Catenovulum adriaticum</name>
    <dbReference type="NCBI Taxonomy" id="2984846"/>
    <lineage>
        <taxon>Bacteria</taxon>
        <taxon>Pseudomonadati</taxon>
        <taxon>Pseudomonadota</taxon>
        <taxon>Gammaproteobacteria</taxon>
        <taxon>Alteromonadales</taxon>
        <taxon>Alteromonadaceae</taxon>
        <taxon>Catenovulum</taxon>
    </lineage>
</organism>
<dbReference type="InterPro" id="IPR011990">
    <property type="entry name" value="TPR-like_helical_dom_sf"/>
</dbReference>
<gene>
    <name evidence="1" type="ORF">OLW01_02815</name>
</gene>
<evidence type="ECO:0000313" key="1">
    <source>
        <dbReference type="EMBL" id="WAJ70764.1"/>
    </source>
</evidence>
<proteinExistence type="predicted"/>
<sequence length="216" mass="24840">MILLSNEFNFNEADDESKFAYLAALAQCAQFMRYAQQGYLKIIKETEQTKPNAKISITKQKQITNCQGAPVELISPVYSMLEKLALNTKNTEVSIQSDLLLSHLPNIQPSITTKEAQEDVLAHYKKQLMWLEHARQQGSLEAVLTLAIRYQYGEVPDPVTASSYYLTLQNIAPEYQLTDQVKKLTENLKTWQLTQAKQNSQLYLKQMEQLNTLYKW</sequence>
<dbReference type="Proteomes" id="UP001163726">
    <property type="component" value="Chromosome"/>
</dbReference>
<reference evidence="1" key="1">
    <citation type="submission" date="2022-10" db="EMBL/GenBank/DDBJ databases">
        <title>Catenovulum adriacola sp. nov. isolated in the Harbour of Susak.</title>
        <authorList>
            <person name="Schoch T."/>
            <person name="Reich S.J."/>
            <person name="Stoeferle S."/>
            <person name="Flaiz M."/>
            <person name="Kazda M."/>
            <person name="Riedel C.U."/>
            <person name="Duerre P."/>
        </authorList>
    </citation>
    <scope>NUCLEOTIDE SEQUENCE</scope>
    <source>
        <strain evidence="1">TS8</strain>
    </source>
</reference>
<accession>A0ABY7AMP2</accession>
<evidence type="ECO:0008006" key="3">
    <source>
        <dbReference type="Google" id="ProtNLM"/>
    </source>
</evidence>
<dbReference type="RefSeq" id="WP_268075110.1">
    <property type="nucleotide sequence ID" value="NZ_CP109965.1"/>
</dbReference>
<dbReference type="EMBL" id="CP109965">
    <property type="protein sequence ID" value="WAJ70764.1"/>
    <property type="molecule type" value="Genomic_DNA"/>
</dbReference>
<keyword evidence="2" id="KW-1185">Reference proteome</keyword>
<evidence type="ECO:0000313" key="2">
    <source>
        <dbReference type="Proteomes" id="UP001163726"/>
    </source>
</evidence>
<name>A0ABY7AMP2_9ALTE</name>
<protein>
    <recommendedName>
        <fullName evidence="3">Sel1 repeat family protein</fullName>
    </recommendedName>
</protein>
<dbReference type="Gene3D" id="1.25.40.10">
    <property type="entry name" value="Tetratricopeptide repeat domain"/>
    <property type="match status" value="1"/>
</dbReference>